<accession>A0A4Y2SZ39</accession>
<proteinExistence type="predicted"/>
<evidence type="ECO:0000313" key="1">
    <source>
        <dbReference type="EMBL" id="GBN92923.1"/>
    </source>
</evidence>
<organism evidence="1 2">
    <name type="scientific">Araneus ventricosus</name>
    <name type="common">Orbweaver spider</name>
    <name type="synonym">Epeira ventricosa</name>
    <dbReference type="NCBI Taxonomy" id="182803"/>
    <lineage>
        <taxon>Eukaryota</taxon>
        <taxon>Metazoa</taxon>
        <taxon>Ecdysozoa</taxon>
        <taxon>Arthropoda</taxon>
        <taxon>Chelicerata</taxon>
        <taxon>Arachnida</taxon>
        <taxon>Araneae</taxon>
        <taxon>Araneomorphae</taxon>
        <taxon>Entelegynae</taxon>
        <taxon>Araneoidea</taxon>
        <taxon>Araneidae</taxon>
        <taxon>Araneus</taxon>
    </lineage>
</organism>
<dbReference type="EMBL" id="BGPR01024672">
    <property type="protein sequence ID" value="GBN92923.1"/>
    <property type="molecule type" value="Genomic_DNA"/>
</dbReference>
<dbReference type="Proteomes" id="UP000499080">
    <property type="component" value="Unassembled WGS sequence"/>
</dbReference>
<comment type="caution">
    <text evidence="1">The sequence shown here is derived from an EMBL/GenBank/DDBJ whole genome shotgun (WGS) entry which is preliminary data.</text>
</comment>
<evidence type="ECO:0000313" key="2">
    <source>
        <dbReference type="Proteomes" id="UP000499080"/>
    </source>
</evidence>
<protein>
    <submittedName>
        <fullName evidence="1">Uncharacterized protein</fullName>
    </submittedName>
</protein>
<dbReference type="AlphaFoldDB" id="A0A4Y2SZ39"/>
<name>A0A4Y2SZ39_ARAVE</name>
<sequence>MLQEKCYERVPFNVQRAARASFRATGEYEKQSITLSGLMVRKVPNVSIRNAISHKSCIWEYNIKHKEMKSWCEKIKLRKSVSVAKRAQNNLFIPLRNTGRKKRAPNATSSIHPLSVSLTLLFSSNLGIDDVTLGARRFVPLLYNRICIMFQSFFRNRKIFSKPDFCGNFVKDCQITIESKCGVLNKNNTP</sequence>
<reference evidence="1 2" key="1">
    <citation type="journal article" date="2019" name="Sci. Rep.">
        <title>Orb-weaving spider Araneus ventricosus genome elucidates the spidroin gene catalogue.</title>
        <authorList>
            <person name="Kono N."/>
            <person name="Nakamura H."/>
            <person name="Ohtoshi R."/>
            <person name="Moran D.A.P."/>
            <person name="Shinohara A."/>
            <person name="Yoshida Y."/>
            <person name="Fujiwara M."/>
            <person name="Mori M."/>
            <person name="Tomita M."/>
            <person name="Arakawa K."/>
        </authorList>
    </citation>
    <scope>NUCLEOTIDE SEQUENCE [LARGE SCALE GENOMIC DNA]</scope>
</reference>
<keyword evidence="2" id="KW-1185">Reference proteome</keyword>
<gene>
    <name evidence="1" type="ORF">AVEN_8114_1</name>
</gene>